<feature type="chain" id="PRO_5045044435" evidence="2">
    <location>
        <begin position="24"/>
        <end position="558"/>
    </location>
</feature>
<feature type="compositionally biased region" description="Low complexity" evidence="1">
    <location>
        <begin position="522"/>
        <end position="543"/>
    </location>
</feature>
<feature type="region of interest" description="Disordered" evidence="1">
    <location>
        <begin position="489"/>
        <end position="558"/>
    </location>
</feature>
<dbReference type="EMBL" id="BAAAZW010000006">
    <property type="protein sequence ID" value="GAA3962608.1"/>
    <property type="molecule type" value="Genomic_DNA"/>
</dbReference>
<dbReference type="RefSeq" id="WP_344783912.1">
    <property type="nucleotide sequence ID" value="NZ_BAAAZW010000006.1"/>
</dbReference>
<proteinExistence type="predicted"/>
<evidence type="ECO:0000256" key="2">
    <source>
        <dbReference type="SAM" id="SignalP"/>
    </source>
</evidence>
<accession>A0ABP7PAQ9</accession>
<gene>
    <name evidence="3" type="ORF">GCM10022231_23520</name>
</gene>
<reference evidence="4" key="1">
    <citation type="journal article" date="2019" name="Int. J. Syst. Evol. Microbiol.">
        <title>The Global Catalogue of Microorganisms (GCM) 10K type strain sequencing project: providing services to taxonomists for standard genome sequencing and annotation.</title>
        <authorList>
            <consortium name="The Broad Institute Genomics Platform"/>
            <consortium name="The Broad Institute Genome Sequencing Center for Infectious Disease"/>
            <person name="Wu L."/>
            <person name="Ma J."/>
        </authorList>
    </citation>
    <scope>NUCLEOTIDE SEQUENCE [LARGE SCALE GENOMIC DNA]</scope>
    <source>
        <strain evidence="4">JCM 16923</strain>
    </source>
</reference>
<keyword evidence="4" id="KW-1185">Reference proteome</keyword>
<protein>
    <submittedName>
        <fullName evidence="3">Uncharacterized protein</fullName>
    </submittedName>
</protein>
<evidence type="ECO:0000256" key="1">
    <source>
        <dbReference type="SAM" id="MobiDB-lite"/>
    </source>
</evidence>
<feature type="region of interest" description="Disordered" evidence="1">
    <location>
        <begin position="47"/>
        <end position="67"/>
    </location>
</feature>
<comment type="caution">
    <text evidence="3">The sequence shown here is derived from an EMBL/GenBank/DDBJ whole genome shotgun (WGS) entry which is preliminary data.</text>
</comment>
<sequence length="558" mass="59170">MRLRRSVFEVVTIVVAAALLANAAVPDARAVELVRGTSVITAVPAAEKTAAEKPAAEPPAESYQQRQDRIARSAAPLLPSAKDRPDETTCVSGEFTTLAVVYDSLVASMSPSLPPQVRAAVLADQPRIKREMQRITVSTLAISDHPKTLGASDDDPATKYRSPHSQAIISGLLKIRDGKQNEAIPVANITLSQAVETAWLYFFSGVLAPARLGVELAPNIIDLSGGPIESLSFVSYSMLLTIGFAVIRLGLTQVYSAISEAVLNQCVAQVTDEEKALAGAPSEDVVYDIPIHPIISSIADQLALADSDTCTPIGDLTLARIVTRTGEAAQAQAPNAAAKRQIGAETTRLLRQMRTVRIPHHLIPADPDDWNTVETMGSYIGGAIPFVGGAPLDILIGLGHNLGQGARFDETVSLHDLTVTKSLTAAYFSYHLAVHLFTTIGSALTEPIVNGGLTVSPFEILGRFLNLPLTYGLVTYHHVIRSMCLREDDTSGTGLGAEKKQRDYAAGVRTSEPSSSVKPRRSATPSTSASSRPAVSSSATSSRPQPPAPSSSARRPGR</sequence>
<organism evidence="3 4">
    <name type="scientific">Gordonia caeni</name>
    <dbReference type="NCBI Taxonomy" id="1007097"/>
    <lineage>
        <taxon>Bacteria</taxon>
        <taxon>Bacillati</taxon>
        <taxon>Actinomycetota</taxon>
        <taxon>Actinomycetes</taxon>
        <taxon>Mycobacteriales</taxon>
        <taxon>Gordoniaceae</taxon>
        <taxon>Gordonia</taxon>
    </lineage>
</organism>
<name>A0ABP7PAQ9_9ACTN</name>
<evidence type="ECO:0000313" key="3">
    <source>
        <dbReference type="EMBL" id="GAA3962608.1"/>
    </source>
</evidence>
<evidence type="ECO:0000313" key="4">
    <source>
        <dbReference type="Proteomes" id="UP001418444"/>
    </source>
</evidence>
<feature type="signal peptide" evidence="2">
    <location>
        <begin position="1"/>
        <end position="23"/>
    </location>
</feature>
<keyword evidence="2" id="KW-0732">Signal</keyword>
<dbReference type="Proteomes" id="UP001418444">
    <property type="component" value="Unassembled WGS sequence"/>
</dbReference>